<organism evidence="3 4">
    <name type="scientific">Candidatus Schekmanbacteria bacterium RBG_13_48_7</name>
    <dbReference type="NCBI Taxonomy" id="1817878"/>
    <lineage>
        <taxon>Bacteria</taxon>
        <taxon>Candidatus Schekmaniibacteriota</taxon>
    </lineage>
</organism>
<dbReference type="InterPro" id="IPR041682">
    <property type="entry name" value="AAA_14"/>
</dbReference>
<comment type="caution">
    <text evidence="3">The sequence shown here is derived from an EMBL/GenBank/DDBJ whole genome shotgun (WGS) entry which is preliminary data.</text>
</comment>
<evidence type="ECO:0000313" key="3">
    <source>
        <dbReference type="EMBL" id="OGL43992.1"/>
    </source>
</evidence>
<reference evidence="3 4" key="1">
    <citation type="journal article" date="2016" name="Nat. Commun.">
        <title>Thousands of microbial genomes shed light on interconnected biogeochemical processes in an aquifer system.</title>
        <authorList>
            <person name="Anantharaman K."/>
            <person name="Brown C.T."/>
            <person name="Hug L.A."/>
            <person name="Sharon I."/>
            <person name="Castelle C.J."/>
            <person name="Probst A.J."/>
            <person name="Thomas B.C."/>
            <person name="Singh A."/>
            <person name="Wilkins M.J."/>
            <person name="Karaoz U."/>
            <person name="Brodie E.L."/>
            <person name="Williams K.H."/>
            <person name="Hubbard S.S."/>
            <person name="Banfield J.F."/>
        </authorList>
    </citation>
    <scope>NUCLEOTIDE SEQUENCE [LARGE SCALE GENOMIC DNA]</scope>
</reference>
<dbReference type="Pfam" id="PF13173">
    <property type="entry name" value="AAA_14"/>
    <property type="match status" value="1"/>
</dbReference>
<feature type="domain" description="AAA" evidence="1">
    <location>
        <begin position="17"/>
        <end position="133"/>
    </location>
</feature>
<dbReference type="Proteomes" id="UP000179266">
    <property type="component" value="Unassembled WGS sequence"/>
</dbReference>
<evidence type="ECO:0000259" key="1">
    <source>
        <dbReference type="Pfam" id="PF13173"/>
    </source>
</evidence>
<dbReference type="SUPFAM" id="SSF52540">
    <property type="entry name" value="P-loop containing nucleoside triphosphate hydrolases"/>
    <property type="match status" value="1"/>
</dbReference>
<proteinExistence type="predicted"/>
<accession>A0A1F7RR19</accession>
<gene>
    <name evidence="3" type="ORF">A2161_21025</name>
</gene>
<sequence length="382" mass="44101">MIQRSAVKFIHSLAEQFPAILILGPRQCGKTTLAKHYLRGEYFDLERPSDYEIFADNIEFAISQFKGPLIFDEAQMMPDLFPVLRSLIDQKRNQNGRFYVLGSVNPALIRNISESLAGRVGILELTPFLYPEVRSTGIDLQTYWLRGGYADALKEDRAARWKLWQENYVRTFIERDIPRQNVKISSIQMRRLFTMIAHQHGGILNSSELGRSLGISYHTVNDYLDIQEGHYLIRRLQPYHPTIKKRIVKSPKVYIRDNGVLHYLLGISSVRNLQESPKRGNSWESLLIEQLIAMEQLRNIGSQFFYYRTHAGAEIDLIVDRGEEKIGYEFKCAMSAGKKDSLNLKNGIEEGIIHKGFLVYLGERKYEIMQDLVVINAEEILI</sequence>
<dbReference type="PANTHER" id="PTHR43566:SF2">
    <property type="entry name" value="DUF4143 DOMAIN-CONTAINING PROTEIN"/>
    <property type="match status" value="1"/>
</dbReference>
<dbReference type="InterPro" id="IPR027417">
    <property type="entry name" value="P-loop_NTPase"/>
</dbReference>
<evidence type="ECO:0000313" key="4">
    <source>
        <dbReference type="Proteomes" id="UP000179266"/>
    </source>
</evidence>
<dbReference type="Pfam" id="PF13635">
    <property type="entry name" value="DUF4143"/>
    <property type="match status" value="1"/>
</dbReference>
<dbReference type="AlphaFoldDB" id="A0A1F7RR19"/>
<protein>
    <recommendedName>
        <fullName evidence="5">AAA family ATPase</fullName>
    </recommendedName>
</protein>
<dbReference type="PANTHER" id="PTHR43566">
    <property type="entry name" value="CONSERVED PROTEIN"/>
    <property type="match status" value="1"/>
</dbReference>
<name>A0A1F7RR19_9BACT</name>
<dbReference type="EMBL" id="MGDD01000246">
    <property type="protein sequence ID" value="OGL43992.1"/>
    <property type="molecule type" value="Genomic_DNA"/>
</dbReference>
<dbReference type="InterPro" id="IPR025420">
    <property type="entry name" value="DUF4143"/>
</dbReference>
<evidence type="ECO:0008006" key="5">
    <source>
        <dbReference type="Google" id="ProtNLM"/>
    </source>
</evidence>
<evidence type="ECO:0000259" key="2">
    <source>
        <dbReference type="Pfam" id="PF13635"/>
    </source>
</evidence>
<feature type="domain" description="DUF4143" evidence="2">
    <location>
        <begin position="174"/>
        <end position="332"/>
    </location>
</feature>